<dbReference type="STRING" id="1330021.A0A367L6A2"/>
<accession>A0A367L6A2</accession>
<dbReference type="Pfam" id="PF09811">
    <property type="entry name" value="Yae1_N"/>
    <property type="match status" value="1"/>
</dbReference>
<dbReference type="InterPro" id="IPR019191">
    <property type="entry name" value="Essential_protein_Yae1_N"/>
</dbReference>
<dbReference type="OrthoDB" id="20086at2759"/>
<dbReference type="GO" id="GO:0005737">
    <property type="term" value="C:cytoplasm"/>
    <property type="evidence" value="ECO:0007669"/>
    <property type="project" value="UniProtKB-SubCell"/>
</dbReference>
<dbReference type="AlphaFoldDB" id="A0A367L6A2"/>
<evidence type="ECO:0000256" key="6">
    <source>
        <dbReference type="ARBA" id="ARBA00017286"/>
    </source>
</evidence>
<comment type="caution">
    <text evidence="11">The sequence shown here is derived from an EMBL/GenBank/DDBJ whole genome shotgun (WGS) entry which is preliminary data.</text>
</comment>
<reference evidence="11 12" key="1">
    <citation type="journal article" date="2015" name="BMC Genomics">
        <title>Insights from the genome of Ophiocordyceps polyrhachis-furcata to pathogenicity and host specificity in insect fungi.</title>
        <authorList>
            <person name="Wichadakul D."/>
            <person name="Kobmoo N."/>
            <person name="Ingsriswang S."/>
            <person name="Tangphatsornruang S."/>
            <person name="Chantasingh D."/>
            <person name="Luangsa-ard J.J."/>
            <person name="Eurwilaichitr L."/>
        </authorList>
    </citation>
    <scope>NUCLEOTIDE SEQUENCE [LARGE SCALE GENOMIC DNA]</scope>
    <source>
        <strain evidence="11 12">BCC 54312</strain>
    </source>
</reference>
<evidence type="ECO:0000256" key="9">
    <source>
        <dbReference type="ARBA" id="ARBA00023242"/>
    </source>
</evidence>
<evidence type="ECO:0000256" key="2">
    <source>
        <dbReference type="ARBA" id="ARBA00004123"/>
    </source>
</evidence>
<dbReference type="PANTHER" id="PTHR18829">
    <property type="entry name" value="PROTEIN YAE1 HOMOLOG"/>
    <property type="match status" value="1"/>
</dbReference>
<keyword evidence="8" id="KW-0963">Cytoplasm</keyword>
<evidence type="ECO:0000259" key="10">
    <source>
        <dbReference type="Pfam" id="PF09811"/>
    </source>
</evidence>
<dbReference type="Proteomes" id="UP000253664">
    <property type="component" value="Unassembled WGS sequence"/>
</dbReference>
<protein>
    <recommendedName>
        <fullName evidence="7">Protein YAE1</fullName>
    </recommendedName>
    <alternativeName>
        <fullName evidence="6">Protein yae1</fullName>
    </alternativeName>
</protein>
<evidence type="ECO:0000313" key="12">
    <source>
        <dbReference type="Proteomes" id="UP000253664"/>
    </source>
</evidence>
<evidence type="ECO:0000256" key="8">
    <source>
        <dbReference type="ARBA" id="ARBA00022490"/>
    </source>
</evidence>
<dbReference type="PANTHER" id="PTHR18829:SF0">
    <property type="entry name" value="PROTEIN YAE1 HOMOLOG"/>
    <property type="match status" value="1"/>
</dbReference>
<comment type="subcellular location">
    <subcellularLocation>
        <location evidence="3">Cytoplasm</location>
    </subcellularLocation>
    <subcellularLocation>
        <location evidence="2">Nucleus</location>
    </subcellularLocation>
</comment>
<dbReference type="GO" id="GO:0005634">
    <property type="term" value="C:nucleus"/>
    <property type="evidence" value="ECO:0007669"/>
    <property type="project" value="UniProtKB-SubCell"/>
</dbReference>
<sequence>MAPELDDVFGEAPAAHPSDIRRLQTEHTTAGYREALAVAKQSTIQAGFDEGFSLGAALGVRAGRILGLLEAIHEAVRADGEAEQLLAAARKELSTSVIFSSSYFSPDGEHRFHVEDGLNVADAHPLVEKWKRLVDQQLARWTIDQAVVGHETGRLSVEAFVSSSAPPSGAMPSLDW</sequence>
<evidence type="ECO:0000256" key="4">
    <source>
        <dbReference type="ARBA" id="ARBA00007096"/>
    </source>
</evidence>
<evidence type="ECO:0000313" key="11">
    <source>
        <dbReference type="EMBL" id="RCI09752.1"/>
    </source>
</evidence>
<name>A0A367L6A2_9HYPO</name>
<keyword evidence="9" id="KW-0539">Nucleus</keyword>
<evidence type="ECO:0000256" key="3">
    <source>
        <dbReference type="ARBA" id="ARBA00004496"/>
    </source>
</evidence>
<proteinExistence type="inferred from homology"/>
<evidence type="ECO:0000256" key="1">
    <source>
        <dbReference type="ARBA" id="ARBA00003836"/>
    </source>
</evidence>
<comment type="similarity">
    <text evidence="4">Belongs to the YAE1 family.</text>
</comment>
<keyword evidence="12" id="KW-1185">Reference proteome</keyword>
<feature type="domain" description="Essential protein Yae1 N-terminal" evidence="10">
    <location>
        <begin position="31"/>
        <end position="69"/>
    </location>
</feature>
<evidence type="ECO:0000256" key="7">
    <source>
        <dbReference type="ARBA" id="ARBA00018400"/>
    </source>
</evidence>
<organism evidence="11 12">
    <name type="scientific">Ophiocordyceps polyrhachis-furcata BCC 54312</name>
    <dbReference type="NCBI Taxonomy" id="1330021"/>
    <lineage>
        <taxon>Eukaryota</taxon>
        <taxon>Fungi</taxon>
        <taxon>Dikarya</taxon>
        <taxon>Ascomycota</taxon>
        <taxon>Pezizomycotina</taxon>
        <taxon>Sordariomycetes</taxon>
        <taxon>Hypocreomycetidae</taxon>
        <taxon>Hypocreales</taxon>
        <taxon>Ophiocordycipitaceae</taxon>
        <taxon>Ophiocordyceps</taxon>
    </lineage>
</organism>
<dbReference type="InterPro" id="IPR038881">
    <property type="entry name" value="Yae1-like"/>
</dbReference>
<evidence type="ECO:0000256" key="5">
    <source>
        <dbReference type="ARBA" id="ARBA00011427"/>
    </source>
</evidence>
<comment type="function">
    <text evidence="1">The complex LTO1:YAE1 may function as a target specific adapter that probably recruits apo-RPLI1 to the cytosolic iron-sulfur protein assembly (CIA) complex machinery. May be required for biogenesis of the large ribosomal subunit and initiation of translation.</text>
</comment>
<gene>
    <name evidence="11" type="ORF">L249_3939</name>
</gene>
<comment type="subunit">
    <text evidence="5">May form a complex with LTO1.</text>
</comment>
<dbReference type="EMBL" id="LKCN02000014">
    <property type="protein sequence ID" value="RCI09752.1"/>
    <property type="molecule type" value="Genomic_DNA"/>
</dbReference>